<name>A0A5P1FP58_ASPOF</name>
<dbReference type="GO" id="GO:1900150">
    <property type="term" value="P:regulation of defense response to fungus"/>
    <property type="evidence" value="ECO:0007669"/>
    <property type="project" value="InterPro"/>
</dbReference>
<feature type="region of interest" description="Disordered" evidence="1">
    <location>
        <begin position="79"/>
        <end position="158"/>
    </location>
</feature>
<dbReference type="SUPFAM" id="SSF55008">
    <property type="entry name" value="HMA, heavy metal-associated domain"/>
    <property type="match status" value="1"/>
</dbReference>
<dbReference type="EMBL" id="CM007381">
    <property type="protein sequence ID" value="ONK80096.1"/>
    <property type="molecule type" value="Genomic_DNA"/>
</dbReference>
<evidence type="ECO:0000313" key="2">
    <source>
        <dbReference type="EMBL" id="ONK80096.1"/>
    </source>
</evidence>
<reference evidence="3" key="1">
    <citation type="journal article" date="2017" name="Nat. Commun.">
        <title>The asparagus genome sheds light on the origin and evolution of a young Y chromosome.</title>
        <authorList>
            <person name="Harkess A."/>
            <person name="Zhou J."/>
            <person name="Xu C."/>
            <person name="Bowers J.E."/>
            <person name="Van der Hulst R."/>
            <person name="Ayyampalayam S."/>
            <person name="Mercati F."/>
            <person name="Riccardi P."/>
            <person name="McKain M.R."/>
            <person name="Kakrana A."/>
            <person name="Tang H."/>
            <person name="Ray J."/>
            <person name="Groenendijk J."/>
            <person name="Arikit S."/>
            <person name="Mathioni S.M."/>
            <person name="Nakano M."/>
            <person name="Shan H."/>
            <person name="Telgmann-Rauber A."/>
            <person name="Kanno A."/>
            <person name="Yue Z."/>
            <person name="Chen H."/>
            <person name="Li W."/>
            <person name="Chen Y."/>
            <person name="Xu X."/>
            <person name="Zhang Y."/>
            <person name="Luo S."/>
            <person name="Chen H."/>
            <person name="Gao J."/>
            <person name="Mao Z."/>
            <person name="Pires J.C."/>
            <person name="Luo M."/>
            <person name="Kudrna D."/>
            <person name="Wing R.A."/>
            <person name="Meyers B.C."/>
            <person name="Yi K."/>
            <person name="Kong H."/>
            <person name="Lavrijsen P."/>
            <person name="Sunseri F."/>
            <person name="Falavigna A."/>
            <person name="Ye Y."/>
            <person name="Leebens-Mack J.H."/>
            <person name="Chen G."/>
        </authorList>
    </citation>
    <scope>NUCLEOTIDE SEQUENCE [LARGE SCALE GENOMIC DNA]</scope>
    <source>
        <strain evidence="3">cv. DH0086</strain>
    </source>
</reference>
<feature type="compositionally biased region" description="Basic and acidic residues" evidence="1">
    <location>
        <begin position="79"/>
        <end position="156"/>
    </location>
</feature>
<gene>
    <name evidence="2" type="ORF">A4U43_C01F13850</name>
</gene>
<dbReference type="AlphaFoldDB" id="A0A5P1FP58"/>
<dbReference type="PANTHER" id="PTHR47488:SF7">
    <property type="entry name" value="HEAVY METAL TRANSPORT_DETOXIFICATION SUPERFAMILY PROTEIN"/>
    <property type="match status" value="1"/>
</dbReference>
<dbReference type="Gene3D" id="3.30.70.100">
    <property type="match status" value="1"/>
</dbReference>
<sequence length="260" mass="28611">MGDKTSTILLKVDLQCHRCYKRIRKTICKLQERENIQSIIFDEKSNSVTISGPFNPKKVCKKLCCEACNIIKDIQIKDNKEKEKPKDAKPADKPKDAKPAEPAKSKDDKPKDAKPADKPKDAKPAGKPKDDKPAEPVKSKEDKPKESEPKADKPKAYEAYPPISEPVFMYSGYQTGPVWSSSSCACAGQPWYDGYYGGNRYCRCAAGSGSGYGWMPQGPIGQAGPIGPQGVVYGQPVYGGYKDSHNFFCEEDPQASCSIM</sequence>
<dbReference type="InterPro" id="IPR044169">
    <property type="entry name" value="PI21"/>
</dbReference>
<dbReference type="Proteomes" id="UP000243459">
    <property type="component" value="Chromosome 1"/>
</dbReference>
<evidence type="ECO:0008006" key="4">
    <source>
        <dbReference type="Google" id="ProtNLM"/>
    </source>
</evidence>
<evidence type="ECO:0000256" key="1">
    <source>
        <dbReference type="SAM" id="MobiDB-lite"/>
    </source>
</evidence>
<keyword evidence="3" id="KW-1185">Reference proteome</keyword>
<dbReference type="Gramene" id="ONK80096">
    <property type="protein sequence ID" value="ONK80096"/>
    <property type="gene ID" value="A4U43_C01F13850"/>
</dbReference>
<dbReference type="OMA" id="GGPCETY"/>
<evidence type="ECO:0000313" key="3">
    <source>
        <dbReference type="Proteomes" id="UP000243459"/>
    </source>
</evidence>
<protein>
    <recommendedName>
        <fullName evidence="4">HMA domain-containing protein</fullName>
    </recommendedName>
</protein>
<dbReference type="OrthoDB" id="785270at2759"/>
<accession>A0A5P1FP58</accession>
<dbReference type="GO" id="GO:0046872">
    <property type="term" value="F:metal ion binding"/>
    <property type="evidence" value="ECO:0007669"/>
    <property type="project" value="InterPro"/>
</dbReference>
<organism evidence="2 3">
    <name type="scientific">Asparagus officinalis</name>
    <name type="common">Garden asparagus</name>
    <dbReference type="NCBI Taxonomy" id="4686"/>
    <lineage>
        <taxon>Eukaryota</taxon>
        <taxon>Viridiplantae</taxon>
        <taxon>Streptophyta</taxon>
        <taxon>Embryophyta</taxon>
        <taxon>Tracheophyta</taxon>
        <taxon>Spermatophyta</taxon>
        <taxon>Magnoliopsida</taxon>
        <taxon>Liliopsida</taxon>
        <taxon>Asparagales</taxon>
        <taxon>Asparagaceae</taxon>
        <taxon>Asparagoideae</taxon>
        <taxon>Asparagus</taxon>
    </lineage>
</organism>
<dbReference type="PANTHER" id="PTHR47488">
    <property type="entry name" value="HEAVY METAL TRANSPORT/DETOXIFICATION SUPERFAMILY PROTEIN"/>
    <property type="match status" value="1"/>
</dbReference>
<proteinExistence type="predicted"/>
<dbReference type="InterPro" id="IPR036163">
    <property type="entry name" value="HMA_dom_sf"/>
</dbReference>